<sequence length="394" mass="44421">MNNSTLSTMNAGPRLLKPVPLSLYVHIPWCVRKCPYCDFNSHEQKGDLPEQAYIDAMLEDLDQDLGFIQGRELQSIFIGGGTPSLFSPEAYQTLFAKLRERIDFASDIEITLEANPGTVEQTRFDGYRHAGINRLSIGVQSFDPRQLKKLGRIHNSDDALRAIHCAQKAGFDNFNVDLMHGLNDQTQTDALSDLQIAIDAGAPHISWYQLTIEPNTEFFKRPPSLPLETEMHRIQSAGVNSLSYSGFQRYEVSAFAKAGHESRHNLNYWQFGDYLAIGAGAHGKITQAKGNIIRYQKTRTPEDYLQRSPSRSSKTTKIENADLPLEFMMNALRLQQGFSSELFEQRSGLPWSHIARTVDDLMLSGLLQKTDGKYRPSPRGYDMLDSVLAEFLPE</sequence>
<dbReference type="InterPro" id="IPR007197">
    <property type="entry name" value="rSAM"/>
</dbReference>
<name>A0ABV3TS43_9GAMM</name>
<gene>
    <name evidence="12" type="primary">hemW</name>
    <name evidence="12" type="ORF">AB4875_02460</name>
</gene>
<comment type="caution">
    <text evidence="12">The sequence shown here is derived from an EMBL/GenBank/DDBJ whole genome shotgun (WGS) entry which is preliminary data.</text>
</comment>
<accession>A0ABV3TS43</accession>
<comment type="subcellular location">
    <subcellularLocation>
        <location evidence="10">Cytoplasm</location>
    </subcellularLocation>
</comment>
<dbReference type="CDD" id="cd01335">
    <property type="entry name" value="Radical_SAM"/>
    <property type="match status" value="1"/>
</dbReference>
<keyword evidence="9 10" id="KW-0143">Chaperone</keyword>
<dbReference type="InterPro" id="IPR004559">
    <property type="entry name" value="HemW-like"/>
</dbReference>
<keyword evidence="5 10" id="KW-0949">S-adenosyl-L-methionine</keyword>
<comment type="cofactor">
    <cofactor evidence="1">
        <name>[4Fe-4S] cluster</name>
        <dbReference type="ChEBI" id="CHEBI:49883"/>
    </cofactor>
</comment>
<dbReference type="Gene3D" id="3.20.20.70">
    <property type="entry name" value="Aldolase class I"/>
    <property type="match status" value="1"/>
</dbReference>
<dbReference type="Proteomes" id="UP001557484">
    <property type="component" value="Unassembled WGS sequence"/>
</dbReference>
<evidence type="ECO:0000256" key="1">
    <source>
        <dbReference type="ARBA" id="ARBA00001966"/>
    </source>
</evidence>
<dbReference type="InterPro" id="IPR013785">
    <property type="entry name" value="Aldolase_TIM"/>
</dbReference>
<dbReference type="NCBIfam" id="TIGR00539">
    <property type="entry name" value="hemN_rel"/>
    <property type="match status" value="1"/>
</dbReference>
<dbReference type="EMBL" id="JBFRYB010000001">
    <property type="protein sequence ID" value="MEX1664331.1"/>
    <property type="molecule type" value="Genomic_DNA"/>
</dbReference>
<keyword evidence="10" id="KW-0004">4Fe-4S</keyword>
<evidence type="ECO:0000256" key="10">
    <source>
        <dbReference type="RuleBase" id="RU364116"/>
    </source>
</evidence>
<organism evidence="12 13">
    <name type="scientific">Zhongshania arctica</name>
    <dbReference type="NCBI Taxonomy" id="3238302"/>
    <lineage>
        <taxon>Bacteria</taxon>
        <taxon>Pseudomonadati</taxon>
        <taxon>Pseudomonadota</taxon>
        <taxon>Gammaproteobacteria</taxon>
        <taxon>Cellvibrionales</taxon>
        <taxon>Spongiibacteraceae</taxon>
        <taxon>Zhongshania</taxon>
    </lineage>
</organism>
<dbReference type="PANTHER" id="PTHR13932">
    <property type="entry name" value="COPROPORPHYRINIGEN III OXIDASE"/>
    <property type="match status" value="1"/>
</dbReference>
<dbReference type="SMART" id="SM00729">
    <property type="entry name" value="Elp3"/>
    <property type="match status" value="1"/>
</dbReference>
<protein>
    <recommendedName>
        <fullName evidence="3 10">Heme chaperone HemW</fullName>
    </recommendedName>
</protein>
<evidence type="ECO:0000256" key="9">
    <source>
        <dbReference type="ARBA" id="ARBA00023186"/>
    </source>
</evidence>
<dbReference type="PROSITE" id="PS51918">
    <property type="entry name" value="RADICAL_SAM"/>
    <property type="match status" value="1"/>
</dbReference>
<dbReference type="InterPro" id="IPR006638">
    <property type="entry name" value="Elp3/MiaA/NifB-like_rSAM"/>
</dbReference>
<comment type="function">
    <text evidence="10">Probably acts as a heme chaperone, transferring heme to an unknown acceptor. Binds one molecule of heme per monomer, possibly covalently. Binds 1 [4Fe-4S] cluster. The cluster is coordinated with 3 cysteines and an exchangeable S-adenosyl-L-methionine.</text>
</comment>
<evidence type="ECO:0000256" key="2">
    <source>
        <dbReference type="ARBA" id="ARBA00006100"/>
    </source>
</evidence>
<evidence type="ECO:0000259" key="11">
    <source>
        <dbReference type="PROSITE" id="PS51918"/>
    </source>
</evidence>
<keyword evidence="13" id="KW-1185">Reference proteome</keyword>
<dbReference type="SFLD" id="SFLDG01065">
    <property type="entry name" value="anaerobic_coproporphyrinogen-I"/>
    <property type="match status" value="1"/>
</dbReference>
<proteinExistence type="inferred from homology"/>
<evidence type="ECO:0000256" key="4">
    <source>
        <dbReference type="ARBA" id="ARBA00022617"/>
    </source>
</evidence>
<evidence type="ECO:0000313" key="13">
    <source>
        <dbReference type="Proteomes" id="UP001557484"/>
    </source>
</evidence>
<evidence type="ECO:0000256" key="8">
    <source>
        <dbReference type="ARBA" id="ARBA00023014"/>
    </source>
</evidence>
<reference evidence="12 13" key="1">
    <citation type="journal article" date="2011" name="Int. J. Syst. Evol. Microbiol.">
        <title>Zhongshania antarctica gen. nov., sp. nov. and Zhongshania guokunii sp. nov., gammaproteobacteria respectively isolated from coastal attached (fast) ice and surface seawater of the Antarctic.</title>
        <authorList>
            <person name="Li H.J."/>
            <person name="Zhang X.Y."/>
            <person name="Chen C.X."/>
            <person name="Zhang Y.J."/>
            <person name="Gao Z.M."/>
            <person name="Yu Y."/>
            <person name="Chen X.L."/>
            <person name="Chen B."/>
            <person name="Zhang Y.Z."/>
        </authorList>
    </citation>
    <scope>NUCLEOTIDE SEQUENCE [LARGE SCALE GENOMIC DNA]</scope>
    <source>
        <strain evidence="12 13">R06B22</strain>
    </source>
</reference>
<dbReference type="PANTHER" id="PTHR13932:SF5">
    <property type="entry name" value="RADICAL S-ADENOSYL METHIONINE DOMAIN-CONTAINING PROTEIN 1, MITOCHONDRIAL"/>
    <property type="match status" value="1"/>
</dbReference>
<dbReference type="RefSeq" id="WP_368374455.1">
    <property type="nucleotide sequence ID" value="NZ_JBFRYB010000001.1"/>
</dbReference>
<dbReference type="InterPro" id="IPR010723">
    <property type="entry name" value="HemN_C"/>
</dbReference>
<evidence type="ECO:0000256" key="5">
    <source>
        <dbReference type="ARBA" id="ARBA00022691"/>
    </source>
</evidence>
<keyword evidence="4 10" id="KW-0349">Heme</keyword>
<keyword evidence="8 10" id="KW-0411">Iron-sulfur</keyword>
<evidence type="ECO:0000313" key="12">
    <source>
        <dbReference type="EMBL" id="MEX1664331.1"/>
    </source>
</evidence>
<evidence type="ECO:0000256" key="7">
    <source>
        <dbReference type="ARBA" id="ARBA00023004"/>
    </source>
</evidence>
<keyword evidence="10" id="KW-0963">Cytoplasm</keyword>
<evidence type="ECO:0000256" key="6">
    <source>
        <dbReference type="ARBA" id="ARBA00022723"/>
    </source>
</evidence>
<dbReference type="SFLD" id="SFLDS00029">
    <property type="entry name" value="Radical_SAM"/>
    <property type="match status" value="1"/>
</dbReference>
<dbReference type="SFLD" id="SFLDF00288">
    <property type="entry name" value="HemN-like__clustered_with_nucl"/>
    <property type="match status" value="1"/>
</dbReference>
<dbReference type="InterPro" id="IPR058240">
    <property type="entry name" value="rSAM_sf"/>
</dbReference>
<evidence type="ECO:0000256" key="3">
    <source>
        <dbReference type="ARBA" id="ARBA00017228"/>
    </source>
</evidence>
<dbReference type="SFLD" id="SFLDG01082">
    <property type="entry name" value="B12-binding_domain_containing"/>
    <property type="match status" value="1"/>
</dbReference>
<keyword evidence="7 10" id="KW-0408">Iron</keyword>
<dbReference type="InterPro" id="IPR034505">
    <property type="entry name" value="Coproporphyrinogen-III_oxidase"/>
</dbReference>
<dbReference type="Pfam" id="PF06969">
    <property type="entry name" value="HemN_C"/>
    <property type="match status" value="1"/>
</dbReference>
<comment type="similarity">
    <text evidence="2">Belongs to the anaerobic coproporphyrinogen-III oxidase family. HemW subfamily.</text>
</comment>
<keyword evidence="6 10" id="KW-0479">Metal-binding</keyword>
<feature type="domain" description="Radical SAM core" evidence="11">
    <location>
        <begin position="15"/>
        <end position="248"/>
    </location>
</feature>
<dbReference type="Pfam" id="PF04055">
    <property type="entry name" value="Radical_SAM"/>
    <property type="match status" value="1"/>
</dbReference>
<dbReference type="SFLD" id="SFLDF00562">
    <property type="entry name" value="HemN-like__clustered_with_heat"/>
    <property type="match status" value="1"/>
</dbReference>
<dbReference type="SUPFAM" id="SSF102114">
    <property type="entry name" value="Radical SAM enzymes"/>
    <property type="match status" value="1"/>
</dbReference>